<proteinExistence type="predicted"/>
<evidence type="ECO:0000256" key="1">
    <source>
        <dbReference type="SAM" id="MobiDB-lite"/>
    </source>
</evidence>
<comment type="caution">
    <text evidence="2">The sequence shown here is derived from an EMBL/GenBank/DDBJ whole genome shotgun (WGS) entry which is preliminary data.</text>
</comment>
<sequence>MDKKKTGHNSVSADNGKSGGVGSELPRAATIEFIRQFARSYKADSGLPLPLSGFIVN</sequence>
<dbReference type="Proteomes" id="UP001565200">
    <property type="component" value="Unassembled WGS sequence"/>
</dbReference>
<reference evidence="2 3" key="1">
    <citation type="submission" date="2024-03" db="EMBL/GenBank/DDBJ databases">
        <title>Mouse gut bacterial collection (mGBC) of GemPharmatech.</title>
        <authorList>
            <person name="He Y."/>
            <person name="Dong L."/>
            <person name="Wu D."/>
            <person name="Gao X."/>
            <person name="Lin Z."/>
        </authorList>
    </citation>
    <scope>NUCLEOTIDE SEQUENCE [LARGE SCALE GENOMIC DNA]</scope>
    <source>
        <strain evidence="2 3">54-13</strain>
    </source>
</reference>
<keyword evidence="3" id="KW-1185">Reference proteome</keyword>
<dbReference type="EMBL" id="JBCLPP010000008">
    <property type="protein sequence ID" value="MEY8244803.1"/>
    <property type="molecule type" value="Genomic_DNA"/>
</dbReference>
<accession>A0ABV4CTT7</accession>
<name>A0ABV4CTT7_9BACT</name>
<evidence type="ECO:0000313" key="3">
    <source>
        <dbReference type="Proteomes" id="UP001565200"/>
    </source>
</evidence>
<feature type="region of interest" description="Disordered" evidence="1">
    <location>
        <begin position="1"/>
        <end position="23"/>
    </location>
</feature>
<organism evidence="2 3">
    <name type="scientific">Heminiphilus faecis</name>
    <dbReference type="NCBI Taxonomy" id="2601703"/>
    <lineage>
        <taxon>Bacteria</taxon>
        <taxon>Pseudomonadati</taxon>
        <taxon>Bacteroidota</taxon>
        <taxon>Bacteroidia</taxon>
        <taxon>Bacteroidales</taxon>
        <taxon>Muribaculaceae</taxon>
        <taxon>Heminiphilus</taxon>
    </lineage>
</organism>
<protein>
    <submittedName>
        <fullName evidence="2">Uncharacterized protein</fullName>
    </submittedName>
</protein>
<evidence type="ECO:0000313" key="2">
    <source>
        <dbReference type="EMBL" id="MEY8244803.1"/>
    </source>
</evidence>
<dbReference type="RefSeq" id="WP_205523802.1">
    <property type="nucleotide sequence ID" value="NZ_JBCLPP010000008.1"/>
</dbReference>
<gene>
    <name evidence="2" type="ORF">AAK873_04100</name>
</gene>